<dbReference type="InterPro" id="IPR011050">
    <property type="entry name" value="Pectin_lyase_fold/virulence"/>
</dbReference>
<gene>
    <name evidence="6" type="ORF">BSTOLATCC_MIC39805</name>
</gene>
<keyword evidence="3" id="KW-0325">Glycoprotein</keyword>
<sequence>MLTLLFYLINLSSAANEDKLSCNQKWCQSSWRGDKHCDTSCMTSYCNYDSSSNYTVRDQSSFWYSDCYYDCINNGCAEAVLGNGKCDECCNIPECGYDLGDCGYCSPGCFDYMIGSICYQKCNTTACYYDMSICMDCSPDCSTNLLGNGKCDSACNTGSCNYDFGDCPSEECSRGCYTWYIDDGTCQEECYNSACNWDADDCDCAPGCNSTLKTNSVCDKACNNTKCDYDNHKCGSCASGCYDNMIGDGICDPACDVEACNYDLTDCRCSASCDMSMYGSCSEKCMVGSCLYDQFSNDTSRRCSDTNAILFYMHLQLLKKDLFTVQSIDTCMGICPYSAGSLLKEQECYADCNDINCIYSWCECSDQEYMQCFDQNCKKCYGENQGDCFECDFSKGKISQFFGYCLESCPAGYSTNNITGVYPLCLPSADNSTNSNPAIYYVTSKKTNDTLGGLGTIKSPFQSLALSLASINTKYSIIYLLNDGVHYLEQLNPKYPIALTVSDTARADNSHNQRKSLTITTQNNEIVYLKPKIDEPILTVTLSHTEQLSISNVAFDGKYWIHGENQCLDESCTYCPLVTEKYDSTYVDDRTAGIVNYTNQTYCKENWYWNLFEVADDTTLTLTNVQFLNWRLQENSLIKSTGGSVYLFWVNFDNIQVAPLNDSAVIVFLNCRSDSSYECGDFYYEKGAVTRLNNGYEFSASLDFRGFLTAFKIRSINFTQVEFKNNAVYSANFNIASLIYAEIYRQISIQDCVFEYNYASNGLVFLFPVKLVLSTEVNDQNQVIDYLINHIEIFNSNFTNNYGVYAGIISAYFTSELQNIYFEKLIFENNGASAGYLVYIMNHVLKNSYLSETTAIVQTFAKRIFSTQSQRNFNWKNITFSNNYFLSGAFYLYQLVNMRICDLVMDSNGGNSSTTGNLNEILMNSWIADTSLYIKDKVEATNFNCVSLATWEGVYCPSIEYSVITNNYCAESTPAWNFINSTKLTIQYSDFIANTGKSQYTPTVLLIMGLDSAVISDVAFINNTNSENSGYGTVYGCGSLLSLNFRECDFISNYSPMGGSIMFSGSYLVIDSSRFDSNYSPTDGGSIYIRQTTLNFAKSWIRNCTFHNNSANLDIHGNGGAIFMDNWGNSWSTISIGIDQSNFTKNSANHGSAIYIAGSIRLVNNSAINNCKFESNTALGSGTLAALYKSGYLQIFQTIFNENVGRLGASIYAEHGENSTAYPSLLYIVSSVFNSSHGISVINLANSDIFSYIYTKNCLFSNNNATVWMMDYDHWTDEDSILVNNTGRLSGGVKMVDNSLVNCTNTVFIENHSYSNGGAVSAGTSSVFQCHECTFVKNKANGSGGAIYNEQNSMINISYSSFTSNQCSDKGSAIYLLGAFSPKSIIKSSIFTENISKNQATIALLDADIIISGSVFNSNQAATITPGILLTLSNATIANSEFRNHNGQEGSFLYATTQSIVEISSSSFVNGISYSSAGAIYSISSRINIDSSYFEENHAKNGGGGAIMSYSSSYLLITNTAFKNSFSSDVGGVIWCYESDLFISGSHFDTFFSGAISASKMYSVTIYSSTFEDGNATYGGAFFCFQCGIVDIADSLFANNFAYQGGAIYLTTSADLSIGNPYTIVRSAFHDNIASVGGAIYTDDISLNISFSDFRGNNATAMMESTTGIIPNQGLGGAINIACKDFKDCAFHISQNSFCKNLASFNGGAINWVDIMPTAECNIFNDNSAKYGADISSFAIKMVALSKNGSLECSHRDLEDVASEILILESIAPGQVTTSPILLALIDPYGQIVSTDSVSVAELSAKDTASTTLSGITKVTAVQGLYYFDSFVVSAVPGKNVSIVVSTDGIDEAKIKKASMNITEISTINVDVILRDCEIGEITLATSCQICPNGSYSLDPTRDHCKSCEDKMNCYGGFLIAPKAGYWRSNNLTDHFWKCPNPSSCLGSPPYPNISYSGLCCEGYEGNLCQACSTGYSRTSANTCAVCPDPLLNSLRIVGIMVAAIIICTIMVSTTRSSAYKPKSMESVYIKIFVNYLQIVMLTSTFDLSWPDSVAELLRIQANAGSVSYQVFSFDCFLDSGQGQAQIYFNKLIIMSVVPIIMTLGTVLFWGIYAMLKRSMPSFKNDIISTYVILFFMIHPNLIKMMFGALSCEQIESGEYWLVNDLDIRCWDDEHLFYVFCVVIPSIIAWGVGIPAVSLFFIWRMRKKLDSISARLRFGFLFNGYRRKCYYWEFVILYRKILICTISIFLGNISPDIQALTVMFLLMVCLYIQNENKPYIGEVLNKMEFRAILVASITIYCGLYYLTGVLDESSKIVLFSIIVLANLYFLYYWLFKMFAAGFRKAATLIPWLKHKWAQSSDGFDDDLFEKPRPKHVTRRWGKKMFSVVPTEDGMPIEPTNADGCEVVSLDMKAIFKRVLKNDIERNKLNCSTIADSNEEISNAHLTL</sequence>
<keyword evidence="4" id="KW-1133">Transmembrane helix</keyword>
<evidence type="ECO:0000256" key="2">
    <source>
        <dbReference type="ARBA" id="ARBA00023157"/>
    </source>
</evidence>
<dbReference type="PANTHER" id="PTHR11319">
    <property type="entry name" value="G PROTEIN-COUPLED RECEPTOR-RELATED"/>
    <property type="match status" value="1"/>
</dbReference>
<feature type="transmembrane region" description="Helical" evidence="4">
    <location>
        <begin position="2230"/>
        <end position="2251"/>
    </location>
</feature>
<feature type="transmembrane region" description="Helical" evidence="4">
    <location>
        <begin position="2128"/>
        <end position="2150"/>
    </location>
</feature>
<dbReference type="Gene3D" id="4.10.470.20">
    <property type="match status" value="1"/>
</dbReference>
<evidence type="ECO:0000256" key="3">
    <source>
        <dbReference type="ARBA" id="ARBA00023180"/>
    </source>
</evidence>
<dbReference type="InterPro" id="IPR006626">
    <property type="entry name" value="PbH1"/>
</dbReference>
<accession>A0AAU9JP30</accession>
<feature type="transmembrane region" description="Helical" evidence="4">
    <location>
        <begin position="2092"/>
        <end position="2116"/>
    </location>
</feature>
<proteinExistence type="predicted"/>
<dbReference type="SMART" id="SM00004">
    <property type="entry name" value="NL"/>
    <property type="match status" value="4"/>
</dbReference>
<feature type="transmembrane region" description="Helical" evidence="4">
    <location>
        <begin position="1997"/>
        <end position="2016"/>
    </location>
</feature>
<feature type="transmembrane region" description="Helical" evidence="4">
    <location>
        <begin position="2176"/>
        <end position="2203"/>
    </location>
</feature>
<dbReference type="CDD" id="cd00064">
    <property type="entry name" value="FU"/>
    <property type="match status" value="1"/>
</dbReference>
<dbReference type="Pfam" id="PF00066">
    <property type="entry name" value="Notch"/>
    <property type="match status" value="2"/>
</dbReference>
<feature type="domain" description="TNFR-Cys" evidence="5">
    <location>
        <begin position="186"/>
        <end position="227"/>
    </location>
</feature>
<dbReference type="EMBL" id="CAJZBQ010000039">
    <property type="protein sequence ID" value="CAG9326027.1"/>
    <property type="molecule type" value="Genomic_DNA"/>
</dbReference>
<feature type="transmembrane region" description="Helical" evidence="4">
    <location>
        <begin position="2028"/>
        <end position="2046"/>
    </location>
</feature>
<evidence type="ECO:0000259" key="5">
    <source>
        <dbReference type="PROSITE" id="PS00652"/>
    </source>
</evidence>
<evidence type="ECO:0000256" key="1">
    <source>
        <dbReference type="ARBA" id="ARBA00022737"/>
    </source>
</evidence>
<dbReference type="InterPro" id="IPR006212">
    <property type="entry name" value="Furin_repeat"/>
</dbReference>
<keyword evidence="2" id="KW-1015">Disulfide bond</keyword>
<feature type="transmembrane region" description="Helical" evidence="4">
    <location>
        <begin position="2257"/>
        <end position="2272"/>
    </location>
</feature>
<keyword evidence="1" id="KW-0677">Repeat</keyword>
<dbReference type="Gene3D" id="3.30.300.320">
    <property type="match status" value="2"/>
</dbReference>
<feature type="transmembrane region" description="Helical" evidence="4">
    <location>
        <begin position="2292"/>
        <end position="2310"/>
    </location>
</feature>
<keyword evidence="4" id="KW-0472">Membrane</keyword>
<evidence type="ECO:0000256" key="4">
    <source>
        <dbReference type="SAM" id="Phobius"/>
    </source>
</evidence>
<keyword evidence="4" id="KW-0812">Transmembrane</keyword>
<evidence type="ECO:0000313" key="7">
    <source>
        <dbReference type="Proteomes" id="UP001162131"/>
    </source>
</evidence>
<feature type="transmembrane region" description="Helical" evidence="4">
    <location>
        <begin position="2316"/>
        <end position="2334"/>
    </location>
</feature>
<dbReference type="SUPFAM" id="SSF51126">
    <property type="entry name" value="Pectin lyase-like"/>
    <property type="match status" value="3"/>
</dbReference>
<name>A0AAU9JP30_9CILI</name>
<keyword evidence="7" id="KW-1185">Reference proteome</keyword>
<dbReference type="PROSITE" id="PS00652">
    <property type="entry name" value="TNFR_NGFR_1"/>
    <property type="match status" value="1"/>
</dbReference>
<organism evidence="6 7">
    <name type="scientific">Blepharisma stoltei</name>
    <dbReference type="NCBI Taxonomy" id="1481888"/>
    <lineage>
        <taxon>Eukaryota</taxon>
        <taxon>Sar</taxon>
        <taxon>Alveolata</taxon>
        <taxon>Ciliophora</taxon>
        <taxon>Postciliodesmatophora</taxon>
        <taxon>Heterotrichea</taxon>
        <taxon>Heterotrichida</taxon>
        <taxon>Blepharismidae</taxon>
        <taxon>Blepharisma</taxon>
    </lineage>
</organism>
<protein>
    <recommendedName>
        <fullName evidence="5">TNFR-Cys domain-containing protein</fullName>
    </recommendedName>
</protein>
<dbReference type="InterPro" id="IPR000800">
    <property type="entry name" value="Notch_dom"/>
</dbReference>
<evidence type="ECO:0000313" key="6">
    <source>
        <dbReference type="EMBL" id="CAG9326027.1"/>
    </source>
</evidence>
<dbReference type="SMART" id="SM00710">
    <property type="entry name" value="PbH1"/>
    <property type="match status" value="11"/>
</dbReference>
<dbReference type="InterPro" id="IPR001368">
    <property type="entry name" value="TNFR/NGFR_Cys_rich_reg"/>
</dbReference>
<reference evidence="6" key="1">
    <citation type="submission" date="2021-09" db="EMBL/GenBank/DDBJ databases">
        <authorList>
            <consortium name="AG Swart"/>
            <person name="Singh M."/>
            <person name="Singh A."/>
            <person name="Seah K."/>
            <person name="Emmerich C."/>
        </authorList>
    </citation>
    <scope>NUCLEOTIDE SEQUENCE</scope>
    <source>
        <strain evidence="6">ATCC30299</strain>
    </source>
</reference>
<dbReference type="PANTHER" id="PTHR11319:SF35">
    <property type="entry name" value="OUTER MEMBRANE PROTEIN PMPC-RELATED"/>
    <property type="match status" value="1"/>
</dbReference>
<dbReference type="Proteomes" id="UP001162131">
    <property type="component" value="Unassembled WGS sequence"/>
</dbReference>
<comment type="caution">
    <text evidence="6">The sequence shown here is derived from an EMBL/GenBank/DDBJ whole genome shotgun (WGS) entry which is preliminary data.</text>
</comment>